<dbReference type="InterPro" id="IPR004647">
    <property type="entry name" value="Fe-S_hydro-lyase_TtdB-typ_cat"/>
</dbReference>
<dbReference type="Gene3D" id="3.20.130.10">
    <property type="entry name" value="Fe-S hydro-lyase, tartrate dehydratase beta-type, catalytic domain"/>
    <property type="match status" value="1"/>
</dbReference>
<dbReference type="NCBIfam" id="NF005310">
    <property type="entry name" value="PRK06842.1"/>
    <property type="match status" value="1"/>
</dbReference>
<dbReference type="PATRIC" id="fig|1703772.3.peg.1529"/>
<sequence>MAELKRIKTPLSDEDVMKLKIGDSVLLTGKIYTARDAAHKRLFDLAQKGEALPLDLTGQIVYYVGPAPAKPGYVIGPAGPTTSGRCDPYTPTLLSLGLKGMIGKGTRSKDVREAMKKHKAVYFAATGGAAALIAKNIKAMKTIAYEDLGPEAIRELEVEDFPVIVANDAYGGDLYEEGSKKYRRN</sequence>
<dbReference type="PANTHER" id="PTHR43351:SF2">
    <property type="entry name" value="L(+)-TARTRATE DEHYDRATASE SUBUNIT BETA-RELATED"/>
    <property type="match status" value="1"/>
</dbReference>
<dbReference type="PANTHER" id="PTHR43351">
    <property type="entry name" value="L(+)-TARTRATE DEHYDRATASE SUBUNIT BETA"/>
    <property type="match status" value="1"/>
</dbReference>
<name>A0A0S7YDQ4_UNCT6</name>
<evidence type="ECO:0000259" key="3">
    <source>
        <dbReference type="Pfam" id="PF05683"/>
    </source>
</evidence>
<dbReference type="NCBIfam" id="TIGR00723">
    <property type="entry name" value="ttdB_fumA_fumB"/>
    <property type="match status" value="1"/>
</dbReference>
<dbReference type="GO" id="GO:0016836">
    <property type="term" value="F:hydro-lyase activity"/>
    <property type="evidence" value="ECO:0007669"/>
    <property type="project" value="InterPro"/>
</dbReference>
<dbReference type="InterPro" id="IPR036660">
    <property type="entry name" value="Fe-S_hydroAse_TtdB_cat_sf"/>
</dbReference>
<dbReference type="Pfam" id="PF05683">
    <property type="entry name" value="Fumerase_C"/>
    <property type="match status" value="1"/>
</dbReference>
<comment type="similarity">
    <text evidence="1">Belongs to the class-I fumarase family.</text>
</comment>
<dbReference type="AlphaFoldDB" id="A0A0S7YDQ4"/>
<proteinExistence type="inferred from homology"/>
<gene>
    <name evidence="4" type="ORF">AMJ52_04675</name>
</gene>
<evidence type="ECO:0000256" key="1">
    <source>
        <dbReference type="ARBA" id="ARBA00008876"/>
    </source>
</evidence>
<evidence type="ECO:0000256" key="2">
    <source>
        <dbReference type="ARBA" id="ARBA00023239"/>
    </source>
</evidence>
<protein>
    <submittedName>
        <fullName evidence="4">Fumarate hydratase</fullName>
    </submittedName>
</protein>
<dbReference type="EMBL" id="LJNI01000049">
    <property type="protein sequence ID" value="KPJ72903.1"/>
    <property type="molecule type" value="Genomic_DNA"/>
</dbReference>
<feature type="domain" description="Fe-S hydro-lyase tartrate dehydratase beta-type catalytic" evidence="3">
    <location>
        <begin position="8"/>
        <end position="177"/>
    </location>
</feature>
<evidence type="ECO:0000313" key="4">
    <source>
        <dbReference type="EMBL" id="KPJ72903.1"/>
    </source>
</evidence>
<dbReference type="SUPFAM" id="SSF117457">
    <property type="entry name" value="FumA C-terminal domain-like"/>
    <property type="match status" value="1"/>
</dbReference>
<organism evidence="4 5">
    <name type="scientific">candidate division TA06 bacterium DG_78</name>
    <dbReference type="NCBI Taxonomy" id="1703772"/>
    <lineage>
        <taxon>Bacteria</taxon>
        <taxon>Bacteria division TA06</taxon>
    </lineage>
</organism>
<evidence type="ECO:0000313" key="5">
    <source>
        <dbReference type="Proteomes" id="UP000051012"/>
    </source>
</evidence>
<reference evidence="4 5" key="1">
    <citation type="journal article" date="2015" name="Microbiome">
        <title>Genomic resolution of linkages in carbon, nitrogen, and sulfur cycling among widespread estuary sediment bacteria.</title>
        <authorList>
            <person name="Baker B.J."/>
            <person name="Lazar C.S."/>
            <person name="Teske A.P."/>
            <person name="Dick G.J."/>
        </authorList>
    </citation>
    <scope>NUCLEOTIDE SEQUENCE [LARGE SCALE GENOMIC DNA]</scope>
    <source>
        <strain evidence="4">DG_78</strain>
    </source>
</reference>
<comment type="caution">
    <text evidence="4">The sequence shown here is derived from an EMBL/GenBank/DDBJ whole genome shotgun (WGS) entry which is preliminary data.</text>
</comment>
<keyword evidence="2" id="KW-0456">Lyase</keyword>
<dbReference type="Proteomes" id="UP000051012">
    <property type="component" value="Unassembled WGS sequence"/>
</dbReference>
<accession>A0A0S7YDQ4</accession>